<feature type="binding site" evidence="9">
    <location>
        <position position="356"/>
    </location>
    <ligand>
        <name>Mn(2+)</name>
        <dbReference type="ChEBI" id="CHEBI:29035"/>
        <label>2</label>
    </ligand>
</feature>
<dbReference type="SUPFAM" id="SSF53187">
    <property type="entry name" value="Zn-dependent exopeptidases"/>
    <property type="match status" value="1"/>
</dbReference>
<dbReference type="Gene3D" id="3.40.220.10">
    <property type="entry name" value="Leucine Aminopeptidase, subunit E, domain 1"/>
    <property type="match status" value="1"/>
</dbReference>
<dbReference type="GO" id="GO:0070006">
    <property type="term" value="F:metalloaminopeptidase activity"/>
    <property type="evidence" value="ECO:0007669"/>
    <property type="project" value="InterPro"/>
</dbReference>
<keyword evidence="8 9" id="KW-0464">Manganese</keyword>
<dbReference type="InterPro" id="IPR008283">
    <property type="entry name" value="Peptidase_M17_N"/>
</dbReference>
<dbReference type="PANTHER" id="PTHR11963:SF23">
    <property type="entry name" value="CYTOSOL AMINOPEPTIDASE"/>
    <property type="match status" value="1"/>
</dbReference>
<feature type="active site" evidence="9">
    <location>
        <position position="284"/>
    </location>
</feature>
<comment type="function">
    <text evidence="9">Presumably involved in the processing and regular turnover of intracellular proteins. Catalyzes the removal of unsubstituted N-terminal amino acids from various peptides.</text>
</comment>
<keyword evidence="7 9" id="KW-0378">Hydrolase</keyword>
<accession>A0A451DAJ8</accession>
<evidence type="ECO:0000256" key="3">
    <source>
        <dbReference type="ARBA" id="ARBA00009528"/>
    </source>
</evidence>
<comment type="subcellular location">
    <subcellularLocation>
        <location evidence="9">Cytoplasm</location>
    </subcellularLocation>
</comment>
<dbReference type="AlphaFoldDB" id="A0A451DAJ8"/>
<feature type="binding site" evidence="9">
    <location>
        <position position="272"/>
    </location>
    <ligand>
        <name>Mn(2+)</name>
        <dbReference type="ChEBI" id="CHEBI:29035"/>
        <label>2</label>
    </ligand>
</feature>
<dbReference type="RefSeq" id="WP_157988690.1">
    <property type="nucleotide sequence ID" value="NZ_LR217715.1"/>
</dbReference>
<keyword evidence="6 9" id="KW-0479">Metal-binding</keyword>
<evidence type="ECO:0000313" key="11">
    <source>
        <dbReference type="EMBL" id="VFP83352.1"/>
    </source>
</evidence>
<keyword evidence="4 9" id="KW-0031">Aminopeptidase</keyword>
<dbReference type="InterPro" id="IPR000819">
    <property type="entry name" value="Peptidase_M17_C"/>
</dbReference>
<dbReference type="InterPro" id="IPR011356">
    <property type="entry name" value="Leucine_aapep/pepB"/>
</dbReference>
<feature type="active site" evidence="9">
    <location>
        <position position="358"/>
    </location>
</feature>
<dbReference type="PANTHER" id="PTHR11963">
    <property type="entry name" value="LEUCINE AMINOPEPTIDASE-RELATED"/>
    <property type="match status" value="1"/>
</dbReference>
<dbReference type="GO" id="GO:0006508">
    <property type="term" value="P:proteolysis"/>
    <property type="evidence" value="ECO:0007669"/>
    <property type="project" value="UniProtKB-KW"/>
</dbReference>
<dbReference type="Pfam" id="PF02789">
    <property type="entry name" value="Peptidase_M17_N"/>
    <property type="match status" value="1"/>
</dbReference>
<keyword evidence="9" id="KW-0963">Cytoplasm</keyword>
<evidence type="ECO:0000313" key="12">
    <source>
        <dbReference type="Proteomes" id="UP000294368"/>
    </source>
</evidence>
<keyword evidence="5 9" id="KW-0645">Protease</keyword>
<feature type="binding site" evidence="9">
    <location>
        <position position="354"/>
    </location>
    <ligand>
        <name>Mn(2+)</name>
        <dbReference type="ChEBI" id="CHEBI:29035"/>
        <label>1</label>
    </ligand>
</feature>
<dbReference type="PRINTS" id="PR00481">
    <property type="entry name" value="LAMNOPPTDASE"/>
</dbReference>
<feature type="binding site" evidence="9">
    <location>
        <position position="277"/>
    </location>
    <ligand>
        <name>Mn(2+)</name>
        <dbReference type="ChEBI" id="CHEBI:29035"/>
        <label>2</label>
    </ligand>
</feature>
<dbReference type="EC" id="3.4.11.10" evidence="9"/>
<comment type="cofactor">
    <cofactor evidence="9">
        <name>Mn(2+)</name>
        <dbReference type="ChEBI" id="CHEBI:29035"/>
    </cofactor>
    <text evidence="9">Binds 2 manganese ions per subunit.</text>
</comment>
<dbReference type="EMBL" id="LR217715">
    <property type="protein sequence ID" value="VFP83352.1"/>
    <property type="molecule type" value="Genomic_DNA"/>
</dbReference>
<evidence type="ECO:0000259" key="10">
    <source>
        <dbReference type="PROSITE" id="PS00631"/>
    </source>
</evidence>
<dbReference type="NCBIfam" id="NF002072">
    <property type="entry name" value="PRK00913.1-1"/>
    <property type="match status" value="1"/>
</dbReference>
<dbReference type="SUPFAM" id="SSF52949">
    <property type="entry name" value="Macro domain-like"/>
    <property type="match status" value="1"/>
</dbReference>
<dbReference type="PROSITE" id="PS00631">
    <property type="entry name" value="CYTOSOL_AP"/>
    <property type="match status" value="1"/>
</dbReference>
<feature type="binding site" evidence="9">
    <location>
        <position position="356"/>
    </location>
    <ligand>
        <name>Mn(2+)</name>
        <dbReference type="ChEBI" id="CHEBI:29035"/>
        <label>1</label>
    </ligand>
</feature>
<evidence type="ECO:0000256" key="6">
    <source>
        <dbReference type="ARBA" id="ARBA00022723"/>
    </source>
</evidence>
<dbReference type="InterPro" id="IPR043472">
    <property type="entry name" value="Macro_dom-like"/>
</dbReference>
<evidence type="ECO:0000256" key="9">
    <source>
        <dbReference type="HAMAP-Rule" id="MF_00181"/>
    </source>
</evidence>
<organism evidence="11 12">
    <name type="scientific">Candidatus Erwinia haradaeae</name>
    <dbReference type="NCBI Taxonomy" id="1922217"/>
    <lineage>
        <taxon>Bacteria</taxon>
        <taxon>Pseudomonadati</taxon>
        <taxon>Pseudomonadota</taxon>
        <taxon>Gammaproteobacteria</taxon>
        <taxon>Enterobacterales</taxon>
        <taxon>Erwiniaceae</taxon>
        <taxon>Erwinia</taxon>
    </lineage>
</organism>
<evidence type="ECO:0000256" key="1">
    <source>
        <dbReference type="ARBA" id="ARBA00000135"/>
    </source>
</evidence>
<proteinExistence type="inferred from homology"/>
<evidence type="ECO:0000256" key="8">
    <source>
        <dbReference type="ARBA" id="ARBA00023211"/>
    </source>
</evidence>
<dbReference type="GO" id="GO:0005737">
    <property type="term" value="C:cytoplasm"/>
    <property type="evidence" value="ECO:0007669"/>
    <property type="project" value="UniProtKB-SubCell"/>
</dbReference>
<dbReference type="InterPro" id="IPR023042">
    <property type="entry name" value="Peptidase_M17_leu_NH2_pept"/>
</dbReference>
<dbReference type="Pfam" id="PF00883">
    <property type="entry name" value="Peptidase_M17"/>
    <property type="match status" value="1"/>
</dbReference>
<dbReference type="FunFam" id="3.40.630.10:FF:000004">
    <property type="entry name" value="Probable cytosol aminopeptidase"/>
    <property type="match status" value="1"/>
</dbReference>
<protein>
    <recommendedName>
        <fullName evidence="9">Probable cytosol aminopeptidase</fullName>
        <ecNumber evidence="9">3.4.11.1</ecNumber>
    </recommendedName>
    <alternativeName>
        <fullName evidence="9">Leucine aminopeptidase</fullName>
        <shortName evidence="9">LAP</shortName>
        <ecNumber evidence="9">3.4.11.10</ecNumber>
    </alternativeName>
    <alternativeName>
        <fullName evidence="9">Leucyl aminopeptidase</fullName>
    </alternativeName>
</protein>
<reference evidence="11 12" key="1">
    <citation type="submission" date="2019-02" db="EMBL/GenBank/DDBJ databases">
        <authorList>
            <person name="Manzano-Marin A."/>
            <person name="Manzano-Marin A."/>
        </authorList>
    </citation>
    <scope>NUCLEOTIDE SEQUENCE [LARGE SCALE GENOMIC DNA]</scope>
    <source>
        <strain evidence="11 12">ErCikochiana</strain>
    </source>
</reference>
<evidence type="ECO:0000256" key="2">
    <source>
        <dbReference type="ARBA" id="ARBA00000967"/>
    </source>
</evidence>
<dbReference type="CDD" id="cd00433">
    <property type="entry name" value="Peptidase_M17"/>
    <property type="match status" value="1"/>
</dbReference>
<feature type="binding site" evidence="9">
    <location>
        <position position="277"/>
    </location>
    <ligand>
        <name>Mn(2+)</name>
        <dbReference type="ChEBI" id="CHEBI:29035"/>
        <label>1</label>
    </ligand>
</feature>
<comment type="similarity">
    <text evidence="3 9">Belongs to the peptidase M17 family.</text>
</comment>
<dbReference type="Proteomes" id="UP000294368">
    <property type="component" value="Chromosome"/>
</dbReference>
<dbReference type="NCBIfam" id="NF002074">
    <property type="entry name" value="PRK00913.1-4"/>
    <property type="match status" value="1"/>
</dbReference>
<dbReference type="Gene3D" id="3.40.630.10">
    <property type="entry name" value="Zn peptidases"/>
    <property type="match status" value="1"/>
</dbReference>
<name>A0A451DAJ8_9GAMM</name>
<comment type="catalytic activity">
    <reaction evidence="1 9">
        <text>Release of an N-terminal amino acid, Xaa-|-Yaa-, in which Xaa is preferably Leu, but may be other amino acids including Pro although not Arg or Lys, and Yaa may be Pro. Amino acid amides and methyl esters are also readily hydrolyzed, but rates on arylamides are exceedingly low.</text>
        <dbReference type="EC" id="3.4.11.1"/>
    </reaction>
</comment>
<comment type="catalytic activity">
    <reaction evidence="2 9">
        <text>Release of an N-terminal amino acid, preferentially leucine, but not glutamic or aspartic acids.</text>
        <dbReference type="EC" id="3.4.11.10"/>
    </reaction>
</comment>
<feature type="domain" description="Cytosol aminopeptidase" evidence="10">
    <location>
        <begin position="352"/>
        <end position="359"/>
    </location>
</feature>
<dbReference type="EC" id="3.4.11.1" evidence="9"/>
<feature type="binding site" evidence="9">
    <location>
        <position position="295"/>
    </location>
    <ligand>
        <name>Mn(2+)</name>
        <dbReference type="ChEBI" id="CHEBI:29035"/>
        <label>2</label>
    </ligand>
</feature>
<dbReference type="OrthoDB" id="9809354at2"/>
<evidence type="ECO:0000256" key="5">
    <source>
        <dbReference type="ARBA" id="ARBA00022670"/>
    </source>
</evidence>
<evidence type="ECO:0000256" key="4">
    <source>
        <dbReference type="ARBA" id="ARBA00022438"/>
    </source>
</evidence>
<evidence type="ECO:0000256" key="7">
    <source>
        <dbReference type="ARBA" id="ARBA00022801"/>
    </source>
</evidence>
<gene>
    <name evidence="9 11" type="primary">pepA</name>
    <name evidence="11" type="ORF">ERCIKOCA2762_606</name>
</gene>
<sequence length="509" mass="55986">MKFSVKIYNLEKQSTTCIIVGIFESRRLSLAAEQLDAISHGYIRSILNYRTIQGNIGQTLLLHDVPNIRSKCLLLIGCGKSSEINLKQYKIIIDRAINTLNNTGIAEAVCFLTELNLHLKGSSTYWNIRKTIEVSHEALYRFNHLKSKKKIPPLALRKIALHLATRREINIGTHAMHHSLAIVAGIKIAKDLSNMPPNICNAHYLALQAQKLADLYSSTITTYSIGEKQMTELGMHAYLSVGRASQNESLMSIIEYKGKTTKNTRPIIFIGKGVTFDSGGISLKPGEGMDEMKYDMCGAASVCGVMKVVAELNLPLNVIGVMAGCENMPGGHAYRPGDVITTMSGQTVEVLNTDAEGRLILCDTLTYVERFNPDVVIDIATLTGACVVALGHHHSGLLSNYNPLAKELMAAAEQSGDHVWRLPITEEHQKQLDSNIADMANIGGRYAGAITAACFLERFARKYHWAHLDIAGTAWKFDQNKGATGRPVSLLSQFLINRSGLNTEIEYTT</sequence>
<dbReference type="GO" id="GO:0030145">
    <property type="term" value="F:manganese ion binding"/>
    <property type="evidence" value="ECO:0007669"/>
    <property type="project" value="UniProtKB-UniRule"/>
</dbReference>
<dbReference type="HAMAP" id="MF_00181">
    <property type="entry name" value="Cytosol_peptidase_M17"/>
    <property type="match status" value="1"/>
</dbReference>